<feature type="non-terminal residue" evidence="1">
    <location>
        <position position="1"/>
    </location>
</feature>
<organism evidence="1">
    <name type="scientific">Cuerna arida</name>
    <dbReference type="NCBI Taxonomy" id="1464854"/>
    <lineage>
        <taxon>Eukaryota</taxon>
        <taxon>Metazoa</taxon>
        <taxon>Ecdysozoa</taxon>
        <taxon>Arthropoda</taxon>
        <taxon>Hexapoda</taxon>
        <taxon>Insecta</taxon>
        <taxon>Pterygota</taxon>
        <taxon>Neoptera</taxon>
        <taxon>Paraneoptera</taxon>
        <taxon>Hemiptera</taxon>
        <taxon>Auchenorrhyncha</taxon>
        <taxon>Membracoidea</taxon>
        <taxon>Cicadellidae</taxon>
        <taxon>Cicadellinae</taxon>
        <taxon>Proconiini</taxon>
        <taxon>Cuerna</taxon>
    </lineage>
</organism>
<evidence type="ECO:0000313" key="1">
    <source>
        <dbReference type="EMBL" id="JAS54763.1"/>
    </source>
</evidence>
<proteinExistence type="predicted"/>
<dbReference type="EMBL" id="GECZ01015006">
    <property type="protein sequence ID" value="JAS54763.1"/>
    <property type="molecule type" value="Transcribed_RNA"/>
</dbReference>
<protein>
    <submittedName>
        <fullName evidence="1">Uncharacterized protein</fullName>
    </submittedName>
</protein>
<feature type="non-terminal residue" evidence="1">
    <location>
        <position position="283"/>
    </location>
</feature>
<accession>A0A1B6FXI7</accession>
<dbReference type="AlphaFoldDB" id="A0A1B6FXI7"/>
<reference evidence="1" key="1">
    <citation type="submission" date="2015-11" db="EMBL/GenBank/DDBJ databases">
        <title>De novo transcriptome assembly of four potential Pierce s Disease insect vectors from Arizona vineyards.</title>
        <authorList>
            <person name="Tassone E.E."/>
        </authorList>
    </citation>
    <scope>NUCLEOTIDE SEQUENCE</scope>
</reference>
<gene>
    <name evidence="1" type="ORF">g.47813</name>
</gene>
<sequence>QNLSDNLTETDHENLKCNTLSEVKCHQYSKEEDNKNDVKLSQKTLISHHEKKVKNSIRVLLEGDIDLISDDMIDEFSVSERKLYWDKKLQKLQETENQIAPISESRNLSKFNSRSVLRLASHFDEKTHSSHPSVFNTSNRSSTIASQQTHIQENVENQENKLLIKTDNEYSEANTNKSLRRGNTIDETASMKLVSYWKSYWDDLVTEQKDPRENVRREEIKMPSITVLEDDDDNDTGNDAAFPNTVKVSNFYNDTNNLVAVIGNNKFNANEIDVTGSTISIQN</sequence>
<name>A0A1B6FXI7_9HEMI</name>